<feature type="transmembrane region" description="Helical" evidence="1">
    <location>
        <begin position="131"/>
        <end position="148"/>
    </location>
</feature>
<accession>T1BHB5</accession>
<feature type="transmembrane region" description="Helical" evidence="1">
    <location>
        <begin position="193"/>
        <end position="210"/>
    </location>
</feature>
<dbReference type="GO" id="GO:0008233">
    <property type="term" value="F:peptidase activity"/>
    <property type="evidence" value="ECO:0007669"/>
    <property type="project" value="InterPro"/>
</dbReference>
<dbReference type="AlphaFoldDB" id="T1BHB5"/>
<organism evidence="2">
    <name type="scientific">mine drainage metagenome</name>
    <dbReference type="NCBI Taxonomy" id="410659"/>
    <lineage>
        <taxon>unclassified sequences</taxon>
        <taxon>metagenomes</taxon>
        <taxon>ecological metagenomes</taxon>
    </lineage>
</organism>
<keyword evidence="1" id="KW-1133">Transmembrane helix</keyword>
<evidence type="ECO:0000313" key="2">
    <source>
        <dbReference type="EMBL" id="EQD53525.1"/>
    </source>
</evidence>
<evidence type="ECO:0008006" key="3">
    <source>
        <dbReference type="Google" id="ProtNLM"/>
    </source>
</evidence>
<proteinExistence type="predicted"/>
<feature type="transmembrane region" description="Helical" evidence="1">
    <location>
        <begin position="160"/>
        <end position="187"/>
    </location>
</feature>
<gene>
    <name evidence="2" type="ORF">B1B_10191</name>
</gene>
<comment type="caution">
    <text evidence="2">The sequence shown here is derived from an EMBL/GenBank/DDBJ whole genome shotgun (WGS) entry which is preliminary data.</text>
</comment>
<keyword evidence="1" id="KW-0472">Membrane</keyword>
<keyword evidence="1" id="KW-0812">Transmembrane</keyword>
<dbReference type="PANTHER" id="PTHR36844">
    <property type="entry name" value="PROTEASE PRSW"/>
    <property type="match status" value="1"/>
</dbReference>
<feature type="transmembrane region" description="Helical" evidence="1">
    <location>
        <begin position="6"/>
        <end position="31"/>
    </location>
</feature>
<dbReference type="PANTHER" id="PTHR36844:SF1">
    <property type="entry name" value="PROTEASE PRSW"/>
    <property type="match status" value="1"/>
</dbReference>
<feature type="non-terminal residue" evidence="2">
    <location>
        <position position="1"/>
    </location>
</feature>
<sequence length="226" mass="23004">RGGPVLTAFVYGAIVATLVAATIEGILLNIGTSASQALPAPEFTFLNGNSTAGQFFLILIIAPFVEEGLKGLGVVLLRARMAILADGPVFGASVGLGFGFFETLLYGIVGFAVGGLPGAIVLVLVRSVSSVLLHASSTAMFGYGYAKSRIEGEPGATGRYYLLAVGMHASFNALASLGAILVAFGISNSIGDVASGLALLAAVAFAVFAFEHVAKVIRTTDYPALS</sequence>
<reference evidence="2" key="1">
    <citation type="submission" date="2013-08" db="EMBL/GenBank/DDBJ databases">
        <authorList>
            <person name="Mendez C."/>
            <person name="Richter M."/>
            <person name="Ferrer M."/>
            <person name="Sanchez J."/>
        </authorList>
    </citation>
    <scope>NUCLEOTIDE SEQUENCE</scope>
</reference>
<protein>
    <recommendedName>
        <fullName evidence="3">PrsW family intramembrane metalloprotease</fullName>
    </recommendedName>
</protein>
<dbReference type="Pfam" id="PF13367">
    <property type="entry name" value="PrsW-protease"/>
    <property type="match status" value="1"/>
</dbReference>
<reference evidence="2" key="2">
    <citation type="journal article" date="2014" name="ISME J.">
        <title>Microbial stratification in low pH oxic and suboxic macroscopic growths along an acid mine drainage.</title>
        <authorList>
            <person name="Mendez-Garcia C."/>
            <person name="Mesa V."/>
            <person name="Sprenger R.R."/>
            <person name="Richter M."/>
            <person name="Diez M.S."/>
            <person name="Solano J."/>
            <person name="Bargiela R."/>
            <person name="Golyshina O.V."/>
            <person name="Manteca A."/>
            <person name="Ramos J.L."/>
            <person name="Gallego J.R."/>
            <person name="Llorente I."/>
            <person name="Martins Dos Santos V.A."/>
            <person name="Jensen O.N."/>
            <person name="Pelaez A.I."/>
            <person name="Sanchez J."/>
            <person name="Ferrer M."/>
        </authorList>
    </citation>
    <scope>NUCLEOTIDE SEQUENCE</scope>
</reference>
<dbReference type="EMBL" id="AUZY01006706">
    <property type="protein sequence ID" value="EQD53525.1"/>
    <property type="molecule type" value="Genomic_DNA"/>
</dbReference>
<evidence type="ECO:0000256" key="1">
    <source>
        <dbReference type="SAM" id="Phobius"/>
    </source>
</evidence>
<dbReference type="InterPro" id="IPR026898">
    <property type="entry name" value="PrsW"/>
</dbReference>
<name>T1BHB5_9ZZZZ</name>
<feature type="non-terminal residue" evidence="2">
    <location>
        <position position="226"/>
    </location>
</feature>